<comment type="caution">
    <text evidence="1">The sequence shown here is derived from an EMBL/GenBank/DDBJ whole genome shotgun (WGS) entry which is preliminary data.</text>
</comment>
<organism evidence="1 2">
    <name type="scientific">Elysia crispata</name>
    <name type="common">lettuce slug</name>
    <dbReference type="NCBI Taxonomy" id="231223"/>
    <lineage>
        <taxon>Eukaryota</taxon>
        <taxon>Metazoa</taxon>
        <taxon>Spiralia</taxon>
        <taxon>Lophotrochozoa</taxon>
        <taxon>Mollusca</taxon>
        <taxon>Gastropoda</taxon>
        <taxon>Heterobranchia</taxon>
        <taxon>Euthyneura</taxon>
        <taxon>Panpulmonata</taxon>
        <taxon>Sacoglossa</taxon>
        <taxon>Placobranchoidea</taxon>
        <taxon>Plakobranchidae</taxon>
        <taxon>Elysia</taxon>
    </lineage>
</organism>
<name>A0AAE0ZYQ6_9GAST</name>
<evidence type="ECO:0000313" key="1">
    <source>
        <dbReference type="EMBL" id="KAK3778010.1"/>
    </source>
</evidence>
<keyword evidence="2" id="KW-1185">Reference proteome</keyword>
<gene>
    <name evidence="1" type="ORF">RRG08_018178</name>
</gene>
<reference evidence="1" key="1">
    <citation type="journal article" date="2023" name="G3 (Bethesda)">
        <title>A reference genome for the long-term kleptoplast-retaining sea slug Elysia crispata morphotype clarki.</title>
        <authorList>
            <person name="Eastman K.E."/>
            <person name="Pendleton A.L."/>
            <person name="Shaikh M.A."/>
            <person name="Suttiyut T."/>
            <person name="Ogas R."/>
            <person name="Tomko P."/>
            <person name="Gavelis G."/>
            <person name="Widhalm J.R."/>
            <person name="Wisecaver J.H."/>
        </authorList>
    </citation>
    <scope>NUCLEOTIDE SEQUENCE</scope>
    <source>
        <strain evidence="1">ECLA1</strain>
    </source>
</reference>
<evidence type="ECO:0000313" key="2">
    <source>
        <dbReference type="Proteomes" id="UP001283361"/>
    </source>
</evidence>
<sequence>MHSSGGAPRQVVWGPTAVWSNKPVVGVTFQGRMLLVKKNLFSSILITGVAIMLASSRMPDSWQATTSGFGIPCVTLFRKLPLVEDVCPEMPF</sequence>
<dbReference type="Proteomes" id="UP001283361">
    <property type="component" value="Unassembled WGS sequence"/>
</dbReference>
<dbReference type="EMBL" id="JAWDGP010003041">
    <property type="protein sequence ID" value="KAK3778010.1"/>
    <property type="molecule type" value="Genomic_DNA"/>
</dbReference>
<accession>A0AAE0ZYQ6</accession>
<dbReference type="AlphaFoldDB" id="A0AAE0ZYQ6"/>
<protein>
    <submittedName>
        <fullName evidence="1">Uncharacterized protein</fullName>
    </submittedName>
</protein>
<proteinExistence type="predicted"/>